<organism evidence="2 3">
    <name type="scientific">Globodera pallida</name>
    <name type="common">Potato cyst nematode worm</name>
    <name type="synonym">Heterodera pallida</name>
    <dbReference type="NCBI Taxonomy" id="36090"/>
    <lineage>
        <taxon>Eukaryota</taxon>
        <taxon>Metazoa</taxon>
        <taxon>Ecdysozoa</taxon>
        <taxon>Nematoda</taxon>
        <taxon>Chromadorea</taxon>
        <taxon>Rhabditida</taxon>
        <taxon>Tylenchina</taxon>
        <taxon>Tylenchomorpha</taxon>
        <taxon>Tylenchoidea</taxon>
        <taxon>Heteroderidae</taxon>
        <taxon>Heteroderinae</taxon>
        <taxon>Globodera</taxon>
    </lineage>
</organism>
<evidence type="ECO:0000256" key="1">
    <source>
        <dbReference type="SAM" id="Phobius"/>
    </source>
</evidence>
<accession>A0A183CSF0</accession>
<reference evidence="2" key="1">
    <citation type="submission" date="2013-12" db="EMBL/GenBank/DDBJ databases">
        <authorList>
            <person name="Aslett M."/>
        </authorList>
    </citation>
    <scope>NUCLEOTIDE SEQUENCE [LARGE SCALE GENOMIC DNA]</scope>
    <source>
        <strain evidence="2">Lindley</strain>
    </source>
</reference>
<reference evidence="2" key="2">
    <citation type="submission" date="2014-05" db="EMBL/GenBank/DDBJ databases">
        <title>The genome and life-stage specific transcriptomes of Globodera pallida elucidate key aspects of plant parasitism by a cyst nematode.</title>
        <authorList>
            <person name="Cotton J.A."/>
            <person name="Lilley C.J."/>
            <person name="Jones L.M."/>
            <person name="Kikuchi T."/>
            <person name="Reid A.J."/>
            <person name="Thorpe P."/>
            <person name="Tsai I.J."/>
            <person name="Beasley H."/>
            <person name="Blok V."/>
            <person name="Cock P.J.A."/>
            <person name="Van den Akker S.E."/>
            <person name="Holroyd N."/>
            <person name="Hunt M."/>
            <person name="Mantelin S."/>
            <person name="Naghra H."/>
            <person name="Pain A."/>
            <person name="Palomares-Rius J.E."/>
            <person name="Zarowiecki M."/>
            <person name="Berriman M."/>
            <person name="Jones J.T."/>
            <person name="Urwin P.E."/>
        </authorList>
    </citation>
    <scope>NUCLEOTIDE SEQUENCE [LARGE SCALE GENOMIC DNA]</scope>
    <source>
        <strain evidence="2">Lindley</strain>
    </source>
</reference>
<dbReference type="AlphaFoldDB" id="A0A183CSF0"/>
<feature type="transmembrane region" description="Helical" evidence="1">
    <location>
        <begin position="12"/>
        <end position="34"/>
    </location>
</feature>
<sequence>MRLCERRAWYALWAFVFAIAVLIWLIIVCAVCHWSRRHNG</sequence>
<reference evidence="3" key="3">
    <citation type="submission" date="2016-06" db="UniProtKB">
        <authorList>
            <consortium name="WormBaseParasite"/>
        </authorList>
    </citation>
    <scope>IDENTIFICATION</scope>
</reference>
<keyword evidence="1" id="KW-0472">Membrane</keyword>
<protein>
    <submittedName>
        <fullName evidence="3">Envelope glycoprotein</fullName>
    </submittedName>
</protein>
<keyword evidence="1" id="KW-0812">Transmembrane</keyword>
<dbReference type="WBParaSite" id="GPLIN_001580800">
    <property type="protein sequence ID" value="GPLIN_001580800"/>
    <property type="gene ID" value="GPLIN_001580800"/>
</dbReference>
<name>A0A183CSF0_GLOPA</name>
<proteinExistence type="predicted"/>
<keyword evidence="1" id="KW-1133">Transmembrane helix</keyword>
<evidence type="ECO:0000313" key="2">
    <source>
        <dbReference type="Proteomes" id="UP000050741"/>
    </source>
</evidence>
<keyword evidence="2" id="KW-1185">Reference proteome</keyword>
<evidence type="ECO:0000313" key="3">
    <source>
        <dbReference type="WBParaSite" id="GPLIN_001580800"/>
    </source>
</evidence>
<dbReference type="Proteomes" id="UP000050741">
    <property type="component" value="Unassembled WGS sequence"/>
</dbReference>